<protein>
    <submittedName>
        <fullName evidence="1">Uncharacterized protein</fullName>
    </submittedName>
</protein>
<dbReference type="Proteomes" id="UP000070700">
    <property type="component" value="Unassembled WGS sequence"/>
</dbReference>
<accession>A0A194X2R0</accession>
<gene>
    <name evidence="1" type="ORF">LY89DRAFT_135317</name>
</gene>
<name>A0A194X2R0_MOLSC</name>
<reference evidence="1 2" key="1">
    <citation type="submission" date="2015-10" db="EMBL/GenBank/DDBJ databases">
        <title>Full genome of DAOMC 229536 Phialocephala scopiformis, a fungal endophyte of spruce producing the potent anti-insectan compound rugulosin.</title>
        <authorList>
            <consortium name="DOE Joint Genome Institute"/>
            <person name="Walker A.K."/>
            <person name="Frasz S.L."/>
            <person name="Seifert K.A."/>
            <person name="Miller J.D."/>
            <person name="Mondo S.J."/>
            <person name="Labutti K."/>
            <person name="Lipzen A."/>
            <person name="Dockter R."/>
            <person name="Kennedy M."/>
            <person name="Grigoriev I.V."/>
            <person name="Spatafora J.W."/>
        </authorList>
    </citation>
    <scope>NUCLEOTIDE SEQUENCE [LARGE SCALE GENOMIC DNA]</scope>
    <source>
        <strain evidence="1 2">CBS 120377</strain>
    </source>
</reference>
<organism evidence="1 2">
    <name type="scientific">Mollisia scopiformis</name>
    <name type="common">Conifer needle endophyte fungus</name>
    <name type="synonym">Phialocephala scopiformis</name>
    <dbReference type="NCBI Taxonomy" id="149040"/>
    <lineage>
        <taxon>Eukaryota</taxon>
        <taxon>Fungi</taxon>
        <taxon>Dikarya</taxon>
        <taxon>Ascomycota</taxon>
        <taxon>Pezizomycotina</taxon>
        <taxon>Leotiomycetes</taxon>
        <taxon>Helotiales</taxon>
        <taxon>Mollisiaceae</taxon>
        <taxon>Mollisia</taxon>
    </lineage>
</organism>
<dbReference type="KEGG" id="psco:LY89DRAFT_135317"/>
<sequence length="87" mass="9358">MLAPEYSLNVAPTMCYNSRGLVEWSTSGIYSKSAIAAPRGTFLGAFAPSSAEDPPCRLPLHGVGKSALCERKDLITHQQGTSCIDWK</sequence>
<dbReference type="AlphaFoldDB" id="A0A194X2R0"/>
<dbReference type="GeneID" id="28814993"/>
<dbReference type="EMBL" id="KQ947420">
    <property type="protein sequence ID" value="KUJ14309.1"/>
    <property type="molecule type" value="Genomic_DNA"/>
</dbReference>
<dbReference type="RefSeq" id="XP_018068664.1">
    <property type="nucleotide sequence ID" value="XM_018205267.1"/>
</dbReference>
<evidence type="ECO:0000313" key="1">
    <source>
        <dbReference type="EMBL" id="KUJ14309.1"/>
    </source>
</evidence>
<proteinExistence type="predicted"/>
<evidence type="ECO:0000313" key="2">
    <source>
        <dbReference type="Proteomes" id="UP000070700"/>
    </source>
</evidence>
<dbReference type="InParanoid" id="A0A194X2R0"/>
<keyword evidence="2" id="KW-1185">Reference proteome</keyword>